<proteinExistence type="inferred from homology"/>
<dbReference type="RefSeq" id="XP_046069980.1">
    <property type="nucleotide sequence ID" value="XM_046211638.1"/>
</dbReference>
<evidence type="ECO:0000256" key="3">
    <source>
        <dbReference type="ARBA" id="ARBA00022989"/>
    </source>
</evidence>
<sequence>MADNRSSYIQAMSAVFFAFTFISVSLRCYRRLFKLNQSISQMVYCAFCTCPITGMLYGVAQRTPTKKFDEAVALKLCELMYGLSIPLTKLAAGVLLLQITTENLHIWTPYVCMAISLAAGFIGLVVVLIQCSPPSKFWNKQVMAHCIDIEITIAVTYACSVFSTISDFTTGLLQLFILRKCQMKRMEKIALMCIIGLACIASVAVIGRIPYVARFRQPARLPLSTAGIAIWSKVKVGLEISAGCIATLRPCFRAALSLNTN</sequence>
<feature type="transmembrane region" description="Helical" evidence="6">
    <location>
        <begin position="6"/>
        <end position="29"/>
    </location>
</feature>
<dbReference type="InterPro" id="IPR052337">
    <property type="entry name" value="SAT4-like"/>
</dbReference>
<evidence type="ECO:0000256" key="4">
    <source>
        <dbReference type="ARBA" id="ARBA00023136"/>
    </source>
</evidence>
<evidence type="ECO:0000256" key="6">
    <source>
        <dbReference type="SAM" id="Phobius"/>
    </source>
</evidence>
<evidence type="ECO:0000256" key="1">
    <source>
        <dbReference type="ARBA" id="ARBA00004141"/>
    </source>
</evidence>
<evidence type="ECO:0000259" key="7">
    <source>
        <dbReference type="Pfam" id="PF20684"/>
    </source>
</evidence>
<comment type="similarity">
    <text evidence="5">Belongs to the SAT4 family.</text>
</comment>
<feature type="transmembrane region" description="Helical" evidence="6">
    <location>
        <begin position="109"/>
        <end position="129"/>
    </location>
</feature>
<keyword evidence="9" id="KW-1185">Reference proteome</keyword>
<keyword evidence="3 6" id="KW-1133">Transmembrane helix</keyword>
<evidence type="ECO:0000256" key="2">
    <source>
        <dbReference type="ARBA" id="ARBA00022692"/>
    </source>
</evidence>
<dbReference type="EMBL" id="JAJTJA010000009">
    <property type="protein sequence ID" value="KAH8694310.1"/>
    <property type="molecule type" value="Genomic_DNA"/>
</dbReference>
<comment type="caution">
    <text evidence="8">The sequence shown here is derived from an EMBL/GenBank/DDBJ whole genome shotgun (WGS) entry which is preliminary data.</text>
</comment>
<dbReference type="PANTHER" id="PTHR33048">
    <property type="entry name" value="PTH11-LIKE INTEGRAL MEMBRANE PROTEIN (AFU_ORTHOLOGUE AFUA_5G11245)"/>
    <property type="match status" value="1"/>
</dbReference>
<protein>
    <recommendedName>
        <fullName evidence="7">Rhodopsin domain-containing protein</fullName>
    </recommendedName>
</protein>
<feature type="transmembrane region" description="Helical" evidence="6">
    <location>
        <begin position="41"/>
        <end position="59"/>
    </location>
</feature>
<dbReference type="AlphaFoldDB" id="A0AAD4KNK6"/>
<organism evidence="8 9">
    <name type="scientific">Talaromyces proteolyticus</name>
    <dbReference type="NCBI Taxonomy" id="1131652"/>
    <lineage>
        <taxon>Eukaryota</taxon>
        <taxon>Fungi</taxon>
        <taxon>Dikarya</taxon>
        <taxon>Ascomycota</taxon>
        <taxon>Pezizomycotina</taxon>
        <taxon>Eurotiomycetes</taxon>
        <taxon>Eurotiomycetidae</taxon>
        <taxon>Eurotiales</taxon>
        <taxon>Trichocomaceae</taxon>
        <taxon>Talaromyces</taxon>
        <taxon>Talaromyces sect. Bacilispori</taxon>
    </lineage>
</organism>
<dbReference type="Proteomes" id="UP001201262">
    <property type="component" value="Unassembled WGS sequence"/>
</dbReference>
<name>A0AAD4KNK6_9EURO</name>
<dbReference type="InterPro" id="IPR049326">
    <property type="entry name" value="Rhodopsin_dom_fungi"/>
</dbReference>
<feature type="domain" description="Rhodopsin" evidence="7">
    <location>
        <begin position="45"/>
        <end position="253"/>
    </location>
</feature>
<dbReference type="GO" id="GO:0016020">
    <property type="term" value="C:membrane"/>
    <property type="evidence" value="ECO:0007669"/>
    <property type="project" value="UniProtKB-SubCell"/>
</dbReference>
<dbReference type="GeneID" id="70241925"/>
<accession>A0AAD4KNK6</accession>
<keyword evidence="2 6" id="KW-0812">Transmembrane</keyword>
<dbReference type="PANTHER" id="PTHR33048:SF96">
    <property type="entry name" value="INTEGRAL MEMBRANE PROTEIN"/>
    <property type="match status" value="1"/>
</dbReference>
<evidence type="ECO:0000256" key="5">
    <source>
        <dbReference type="ARBA" id="ARBA00038359"/>
    </source>
</evidence>
<evidence type="ECO:0000313" key="8">
    <source>
        <dbReference type="EMBL" id="KAH8694310.1"/>
    </source>
</evidence>
<dbReference type="Pfam" id="PF20684">
    <property type="entry name" value="Fung_rhodopsin"/>
    <property type="match status" value="1"/>
</dbReference>
<comment type="subcellular location">
    <subcellularLocation>
        <location evidence="1">Membrane</location>
        <topology evidence="1">Multi-pass membrane protein</topology>
    </subcellularLocation>
</comment>
<evidence type="ECO:0000313" key="9">
    <source>
        <dbReference type="Proteomes" id="UP001201262"/>
    </source>
</evidence>
<feature type="transmembrane region" description="Helical" evidence="6">
    <location>
        <begin position="79"/>
        <end position="97"/>
    </location>
</feature>
<gene>
    <name evidence="8" type="ORF">BGW36DRAFT_300515</name>
</gene>
<reference evidence="8" key="1">
    <citation type="submission" date="2021-12" db="EMBL/GenBank/DDBJ databases">
        <title>Convergent genome expansion in fungi linked to evolution of root-endophyte symbiosis.</title>
        <authorList>
            <consortium name="DOE Joint Genome Institute"/>
            <person name="Ke Y.-H."/>
            <person name="Bonito G."/>
            <person name="Liao H.-L."/>
            <person name="Looney B."/>
            <person name="Rojas-Flechas A."/>
            <person name="Nash J."/>
            <person name="Hameed K."/>
            <person name="Schadt C."/>
            <person name="Martin F."/>
            <person name="Crous P.W."/>
            <person name="Miettinen O."/>
            <person name="Magnuson J.K."/>
            <person name="Labbe J."/>
            <person name="Jacobson D."/>
            <person name="Doktycz M.J."/>
            <person name="Veneault-Fourrey C."/>
            <person name="Kuo A."/>
            <person name="Mondo S."/>
            <person name="Calhoun S."/>
            <person name="Riley R."/>
            <person name="Ohm R."/>
            <person name="LaButti K."/>
            <person name="Andreopoulos B."/>
            <person name="Pangilinan J."/>
            <person name="Nolan M."/>
            <person name="Tritt A."/>
            <person name="Clum A."/>
            <person name="Lipzen A."/>
            <person name="Daum C."/>
            <person name="Barry K."/>
            <person name="Grigoriev I.V."/>
            <person name="Vilgalys R."/>
        </authorList>
    </citation>
    <scope>NUCLEOTIDE SEQUENCE</scope>
    <source>
        <strain evidence="8">PMI_201</strain>
    </source>
</reference>
<keyword evidence="4 6" id="KW-0472">Membrane</keyword>
<feature type="transmembrane region" description="Helical" evidence="6">
    <location>
        <begin position="189"/>
        <end position="211"/>
    </location>
</feature>